<sequence length="238" mass="26048">MTKLLCFHHAGGSPSAFRAWQTAAPPGIEVVPVELPTTRPVAGRRVHTGAREIVEHVLDKHAAALRERHALYGHSMGGLLAYLVARSVLGSFEFARTCTLIVAASWSPRLRPITDVDALTDPELVELLARIGGVPQSLLNRPEWLYPLLPLVRDDLRLCADYQHDPVDDRLAIPVHVIGAREDRLVSAQQIQGWAELSGYTTIEHQPGGHFFEASPEQLRERVFELAAQSSAGAGGLI</sequence>
<dbReference type="Proteomes" id="UP000002247">
    <property type="component" value="Chromosome"/>
</dbReference>
<evidence type="ECO:0000259" key="4">
    <source>
        <dbReference type="Pfam" id="PF00975"/>
    </source>
</evidence>
<reference evidence="5 6" key="1">
    <citation type="journal article" date="2010" name="Stand. Genomic Sci.">
        <title>Complete genome sequence of Segniliparus rotundus type strain (CDC 1076).</title>
        <authorList>
            <person name="Sikorski J."/>
            <person name="Lapidus A."/>
            <person name="Copeland A."/>
            <person name="Misra M."/>
            <person name="Glavina Del Rio T."/>
            <person name="Nolan M."/>
            <person name="Lucas S."/>
            <person name="Chen F."/>
            <person name="Tice H."/>
            <person name="Cheng J.F."/>
            <person name="Jando M."/>
            <person name="Schneider S."/>
            <person name="Bruce D."/>
            <person name="Goodwin L."/>
            <person name="Pitluck S."/>
            <person name="Liolios K."/>
            <person name="Mikhailova N."/>
            <person name="Pati A."/>
            <person name="Ivanova N."/>
            <person name="Mavromatis K."/>
            <person name="Chen A."/>
            <person name="Palaniappan K."/>
            <person name="Chertkov O."/>
            <person name="Land M."/>
            <person name="Hauser L."/>
            <person name="Chang Y.J."/>
            <person name="Jeffries C.D."/>
            <person name="Brettin T."/>
            <person name="Detter J.C."/>
            <person name="Han C."/>
            <person name="Rohde M."/>
            <person name="Goker M."/>
            <person name="Bristow J."/>
            <person name="Eisen J.A."/>
            <person name="Markowitz V."/>
            <person name="Hugenholtz P."/>
            <person name="Kyrpides N.C."/>
            <person name="Klenk H.P."/>
        </authorList>
    </citation>
    <scope>NUCLEOTIDE SEQUENCE [LARGE SCALE GENOMIC DNA]</scope>
    <source>
        <strain evidence="6">ATCC BAA-972 / CDC 1076 / CIP 108378 / DSM 44985 / JCM 13578</strain>
    </source>
</reference>
<evidence type="ECO:0000313" key="5">
    <source>
        <dbReference type="EMBL" id="ADG99444.1"/>
    </source>
</evidence>
<dbReference type="KEGG" id="srt:Srot_3017"/>
<gene>
    <name evidence="5" type="ordered locus">Srot_3017</name>
</gene>
<keyword evidence="6" id="KW-1185">Reference proteome</keyword>
<accession>D6ZEG8</accession>
<dbReference type="Gene3D" id="3.40.50.1820">
    <property type="entry name" value="alpha/beta hydrolase"/>
    <property type="match status" value="1"/>
</dbReference>
<dbReference type="eggNOG" id="COG3208">
    <property type="taxonomic scope" value="Bacteria"/>
</dbReference>
<comment type="catalytic activity">
    <reaction evidence="3">
        <text>a fatty acyl-CoA + H2O = a fatty acid + CoA + H(+)</text>
        <dbReference type="Rhea" id="RHEA:16781"/>
        <dbReference type="ChEBI" id="CHEBI:15377"/>
        <dbReference type="ChEBI" id="CHEBI:15378"/>
        <dbReference type="ChEBI" id="CHEBI:28868"/>
        <dbReference type="ChEBI" id="CHEBI:57287"/>
        <dbReference type="ChEBI" id="CHEBI:77636"/>
    </reaction>
</comment>
<dbReference type="InterPro" id="IPR029058">
    <property type="entry name" value="AB_hydrolase_fold"/>
</dbReference>
<dbReference type="OrthoDB" id="8480037at2"/>
<proteinExistence type="inferred from homology"/>
<evidence type="ECO:0000256" key="3">
    <source>
        <dbReference type="ARBA" id="ARBA00024293"/>
    </source>
</evidence>
<dbReference type="AlphaFoldDB" id="D6ZEG8"/>
<dbReference type="Pfam" id="PF00975">
    <property type="entry name" value="Thioesterase"/>
    <property type="match status" value="1"/>
</dbReference>
<protein>
    <recommendedName>
        <fullName evidence="2">Thioesterase TesA</fullName>
    </recommendedName>
</protein>
<evidence type="ECO:0000313" key="6">
    <source>
        <dbReference type="Proteomes" id="UP000002247"/>
    </source>
</evidence>
<dbReference type="RefSeq" id="WP_013139891.1">
    <property type="nucleotide sequence ID" value="NC_014168.1"/>
</dbReference>
<dbReference type="InterPro" id="IPR012223">
    <property type="entry name" value="TEII"/>
</dbReference>
<organism evidence="5 6">
    <name type="scientific">Segniliparus rotundus (strain ATCC BAA-972 / CDC 1076 / CIP 108378 / DSM 44985 / JCM 13578)</name>
    <dbReference type="NCBI Taxonomy" id="640132"/>
    <lineage>
        <taxon>Bacteria</taxon>
        <taxon>Bacillati</taxon>
        <taxon>Actinomycetota</taxon>
        <taxon>Actinomycetes</taxon>
        <taxon>Mycobacteriales</taxon>
        <taxon>Segniliparaceae</taxon>
        <taxon>Segniliparus</taxon>
    </lineage>
</organism>
<dbReference type="EMBL" id="CP001958">
    <property type="protein sequence ID" value="ADG99444.1"/>
    <property type="molecule type" value="Genomic_DNA"/>
</dbReference>
<dbReference type="InterPro" id="IPR001031">
    <property type="entry name" value="Thioesterase"/>
</dbReference>
<dbReference type="PANTHER" id="PTHR11487">
    <property type="entry name" value="THIOESTERASE"/>
    <property type="match status" value="1"/>
</dbReference>
<dbReference type="HOGENOM" id="CLU_070456_1_1_11"/>
<evidence type="ECO:0000256" key="1">
    <source>
        <dbReference type="ARBA" id="ARBA00007169"/>
    </source>
</evidence>
<comment type="similarity">
    <text evidence="1">Belongs to the thioesterase family.</text>
</comment>
<evidence type="ECO:0000256" key="2">
    <source>
        <dbReference type="ARBA" id="ARBA00015007"/>
    </source>
</evidence>
<dbReference type="SUPFAM" id="SSF53474">
    <property type="entry name" value="alpha/beta-Hydrolases"/>
    <property type="match status" value="1"/>
</dbReference>
<feature type="domain" description="Thioesterase" evidence="4">
    <location>
        <begin position="3"/>
        <end position="225"/>
    </location>
</feature>
<name>D6ZEG8_SEGRD</name>
<dbReference type="PANTHER" id="PTHR11487:SF0">
    <property type="entry name" value="S-ACYL FATTY ACID SYNTHASE THIOESTERASE, MEDIUM CHAIN"/>
    <property type="match status" value="1"/>
</dbReference>
<dbReference type="GO" id="GO:0008610">
    <property type="term" value="P:lipid biosynthetic process"/>
    <property type="evidence" value="ECO:0007669"/>
    <property type="project" value="TreeGrafter"/>
</dbReference>
<dbReference type="STRING" id="640132.Srot_3017"/>